<dbReference type="EMBL" id="CAJPWZ010001310">
    <property type="protein sequence ID" value="CAG2212686.1"/>
    <property type="molecule type" value="Genomic_DNA"/>
</dbReference>
<dbReference type="Proteomes" id="UP000683360">
    <property type="component" value="Unassembled WGS sequence"/>
</dbReference>
<dbReference type="GO" id="GO:0008270">
    <property type="term" value="F:zinc ion binding"/>
    <property type="evidence" value="ECO:0007669"/>
    <property type="project" value="UniProtKB-KW"/>
</dbReference>
<keyword evidence="1" id="KW-0479">Metal-binding</keyword>
<keyword evidence="1" id="KW-0863">Zinc-finger</keyword>
<keyword evidence="1" id="KW-0862">Zinc</keyword>
<dbReference type="EC" id="2.4.1.12" evidence="3"/>
<dbReference type="InterPro" id="IPR000315">
    <property type="entry name" value="Znf_B-box"/>
</dbReference>
<protein>
    <submittedName>
        <fullName evidence="3">CESA</fullName>
        <ecNumber evidence="3">2.4.1.12</ecNumber>
    </submittedName>
</protein>
<sequence>MADNEVCAGCLRDDEEEIAVMWCNDCEEPVCRPCSKVHRSTNMQEIGKAETEESEVNLFHLVKHLDNSQLSNEKNLQDTVCTFDRYNALLVGKTSVFVIDLESKTIGRTIQLGIPIQGCKWITCIKSEIVVLCQKSTKQEKADFISWIDYNGVSLRTLDLPGNVCDLDIYETRVFCTFNNANHVTCTSFDGETNTCYTSLDLRESCKIAVGESMIFLLEKDRNSIYTIDIKTKQRSTFLKDEIINPTNMVLNRKTKELAVTCDGGNCLKIFNTHI</sequence>
<evidence type="ECO:0000313" key="4">
    <source>
        <dbReference type="Proteomes" id="UP000683360"/>
    </source>
</evidence>
<dbReference type="GO" id="GO:0016760">
    <property type="term" value="F:cellulose synthase (UDP-forming) activity"/>
    <property type="evidence" value="ECO:0007669"/>
    <property type="project" value="UniProtKB-EC"/>
</dbReference>
<keyword evidence="3" id="KW-0808">Transferase</keyword>
<evidence type="ECO:0000259" key="2">
    <source>
        <dbReference type="PROSITE" id="PS50119"/>
    </source>
</evidence>
<dbReference type="Gene3D" id="2.120.10.30">
    <property type="entry name" value="TolB, C-terminal domain"/>
    <property type="match status" value="1"/>
</dbReference>
<dbReference type="SUPFAM" id="SSF63825">
    <property type="entry name" value="YWTD domain"/>
    <property type="match status" value="1"/>
</dbReference>
<keyword evidence="3" id="KW-0328">Glycosyltransferase</keyword>
<evidence type="ECO:0000256" key="1">
    <source>
        <dbReference type="PROSITE-ProRule" id="PRU00024"/>
    </source>
</evidence>
<proteinExistence type="predicted"/>
<dbReference type="AlphaFoldDB" id="A0A8S3RU81"/>
<reference evidence="3" key="1">
    <citation type="submission" date="2021-03" db="EMBL/GenBank/DDBJ databases">
        <authorList>
            <person name="Bekaert M."/>
        </authorList>
    </citation>
    <scope>NUCLEOTIDE SEQUENCE</scope>
</reference>
<feature type="domain" description="B box-type" evidence="2">
    <location>
        <begin position="2"/>
        <end position="49"/>
    </location>
</feature>
<name>A0A8S3RU81_MYTED</name>
<organism evidence="3 4">
    <name type="scientific">Mytilus edulis</name>
    <name type="common">Blue mussel</name>
    <dbReference type="NCBI Taxonomy" id="6550"/>
    <lineage>
        <taxon>Eukaryota</taxon>
        <taxon>Metazoa</taxon>
        <taxon>Spiralia</taxon>
        <taxon>Lophotrochozoa</taxon>
        <taxon>Mollusca</taxon>
        <taxon>Bivalvia</taxon>
        <taxon>Autobranchia</taxon>
        <taxon>Pteriomorphia</taxon>
        <taxon>Mytilida</taxon>
        <taxon>Mytiloidea</taxon>
        <taxon>Mytilidae</taxon>
        <taxon>Mytilinae</taxon>
        <taxon>Mytilus</taxon>
    </lineage>
</organism>
<dbReference type="InterPro" id="IPR011042">
    <property type="entry name" value="6-blade_b-propeller_TolB-like"/>
</dbReference>
<accession>A0A8S3RU81</accession>
<evidence type="ECO:0000313" key="3">
    <source>
        <dbReference type="EMBL" id="CAG2212686.1"/>
    </source>
</evidence>
<keyword evidence="4" id="KW-1185">Reference proteome</keyword>
<comment type="caution">
    <text evidence="3">The sequence shown here is derived from an EMBL/GenBank/DDBJ whole genome shotgun (WGS) entry which is preliminary data.</text>
</comment>
<gene>
    <name evidence="3" type="ORF">MEDL_26674</name>
</gene>
<dbReference type="PROSITE" id="PS50119">
    <property type="entry name" value="ZF_BBOX"/>
    <property type="match status" value="1"/>
</dbReference>